<feature type="transmembrane region" description="Helical" evidence="10">
    <location>
        <begin position="255"/>
        <end position="276"/>
    </location>
</feature>
<dbReference type="InterPro" id="IPR028927">
    <property type="entry name" value="Man-6-P_rcpt"/>
</dbReference>
<dbReference type="PROSITE" id="PS51914">
    <property type="entry name" value="MRH"/>
    <property type="match status" value="1"/>
</dbReference>
<name>A0A074YCL4_AURSE</name>
<evidence type="ECO:0000256" key="4">
    <source>
        <dbReference type="ARBA" id="ARBA00022729"/>
    </source>
</evidence>
<evidence type="ECO:0000256" key="11">
    <source>
        <dbReference type="SAM" id="SignalP"/>
    </source>
</evidence>
<evidence type="ECO:0000256" key="6">
    <source>
        <dbReference type="ARBA" id="ARBA00023136"/>
    </source>
</evidence>
<dbReference type="SUPFAM" id="SSF50911">
    <property type="entry name" value="Mannose 6-phosphate receptor domain"/>
    <property type="match status" value="1"/>
</dbReference>
<evidence type="ECO:0000259" key="12">
    <source>
        <dbReference type="PROSITE" id="PS51914"/>
    </source>
</evidence>
<dbReference type="GO" id="GO:0000139">
    <property type="term" value="C:Golgi membrane"/>
    <property type="evidence" value="ECO:0007669"/>
    <property type="project" value="UniProtKB-SubCell"/>
</dbReference>
<accession>A0A074YCL4</accession>
<dbReference type="PANTHER" id="PTHR15071">
    <property type="entry name" value="MANNOSE-6-PHOSPHATE RECEPTOR FAMILY MEMBER"/>
    <property type="match status" value="1"/>
</dbReference>
<proteinExistence type="predicted"/>
<keyword evidence="7" id="KW-1015">Disulfide bond</keyword>
<evidence type="ECO:0000256" key="8">
    <source>
        <dbReference type="ARBA" id="ARBA00023180"/>
    </source>
</evidence>
<dbReference type="GO" id="GO:0005770">
    <property type="term" value="C:late endosome"/>
    <property type="evidence" value="ECO:0007669"/>
    <property type="project" value="TreeGrafter"/>
</dbReference>
<sequence length="359" mass="39179">MRSSVFYQLLALGLPLLAAAASDDSKGKKESHVPCTIRSPTSGAFFDLNPIHVVLPEDLKKAAKDARNESWSARGYDYGANFTLNFCGPVVENLTNVVGVDEARWQNVSAFYQLDGKTYSIGQQNSEPVFRGRKLVLNYTDGSPCPDSPVSSLLNARGIIGDDDDDDDDDKDGKDKDKDDDDKKGRKGGSKEPSTRLTRRKNTIISLLCNTDPLAALNTVSFVASPDSCTYIFEARSSAACGGIEVAKQQLGPSGVFGVIALIAVIVYVVGGCVYQRTVMHQRGWRQLPNYSLWAGIASFVSDMFVILFSSCARFLPGRKGYNRVGNNFGNGSSAGRRGRSNSDDENRLIDQLDEEWED</sequence>
<dbReference type="GeneID" id="25364285"/>
<feature type="transmembrane region" description="Helical" evidence="10">
    <location>
        <begin position="288"/>
        <end position="309"/>
    </location>
</feature>
<evidence type="ECO:0000256" key="7">
    <source>
        <dbReference type="ARBA" id="ARBA00023157"/>
    </source>
</evidence>
<keyword evidence="6 10" id="KW-0472">Membrane</keyword>
<comment type="subcellular location">
    <subcellularLocation>
        <location evidence="1">Endomembrane system</location>
    </subcellularLocation>
</comment>
<evidence type="ECO:0000256" key="5">
    <source>
        <dbReference type="ARBA" id="ARBA00022989"/>
    </source>
</evidence>
<organism evidence="13 14">
    <name type="scientific">Aureobasidium subglaciale (strain EXF-2481)</name>
    <name type="common">Aureobasidium pullulans var. subglaciale</name>
    <dbReference type="NCBI Taxonomy" id="1043005"/>
    <lineage>
        <taxon>Eukaryota</taxon>
        <taxon>Fungi</taxon>
        <taxon>Dikarya</taxon>
        <taxon>Ascomycota</taxon>
        <taxon>Pezizomycotina</taxon>
        <taxon>Dothideomycetes</taxon>
        <taxon>Dothideomycetidae</taxon>
        <taxon>Dothideales</taxon>
        <taxon>Saccotheciaceae</taxon>
        <taxon>Aureobasidium</taxon>
    </lineage>
</organism>
<keyword evidence="4 11" id="KW-0732">Signal</keyword>
<dbReference type="OMA" id="RTKSTIM"/>
<evidence type="ECO:0000256" key="1">
    <source>
        <dbReference type="ARBA" id="ARBA00004308"/>
    </source>
</evidence>
<evidence type="ECO:0000256" key="2">
    <source>
        <dbReference type="ARBA" id="ARBA00022448"/>
    </source>
</evidence>
<dbReference type="InParanoid" id="A0A074YCL4"/>
<keyword evidence="14" id="KW-1185">Reference proteome</keyword>
<dbReference type="STRING" id="1043005.A0A074YCL4"/>
<dbReference type="InterPro" id="IPR009011">
    <property type="entry name" value="Man6P_isomerase_rcpt-bd_dom_sf"/>
</dbReference>
<feature type="signal peptide" evidence="11">
    <location>
        <begin position="1"/>
        <end position="21"/>
    </location>
</feature>
<evidence type="ECO:0000256" key="3">
    <source>
        <dbReference type="ARBA" id="ARBA00022692"/>
    </source>
</evidence>
<keyword evidence="8" id="KW-0325">Glycoprotein</keyword>
<dbReference type="OrthoDB" id="4504960at2759"/>
<dbReference type="InterPro" id="IPR044865">
    <property type="entry name" value="MRH_dom"/>
</dbReference>
<evidence type="ECO:0000256" key="9">
    <source>
        <dbReference type="SAM" id="MobiDB-lite"/>
    </source>
</evidence>
<dbReference type="GO" id="GO:0007034">
    <property type="term" value="P:vacuolar transport"/>
    <property type="evidence" value="ECO:0007669"/>
    <property type="project" value="TreeGrafter"/>
</dbReference>
<protein>
    <recommendedName>
        <fullName evidence="12">MRH domain-containing protein</fullName>
    </recommendedName>
</protein>
<dbReference type="RefSeq" id="XP_013342266.1">
    <property type="nucleotide sequence ID" value="XM_013486812.1"/>
</dbReference>
<dbReference type="HOGENOM" id="CLU_064145_0_0_1"/>
<dbReference type="GO" id="GO:0010008">
    <property type="term" value="C:endosome membrane"/>
    <property type="evidence" value="ECO:0007669"/>
    <property type="project" value="UniProtKB-SubCell"/>
</dbReference>
<keyword evidence="3 10" id="KW-0812">Transmembrane</keyword>
<evidence type="ECO:0000256" key="10">
    <source>
        <dbReference type="SAM" id="Phobius"/>
    </source>
</evidence>
<feature type="compositionally biased region" description="Acidic residues" evidence="9">
    <location>
        <begin position="161"/>
        <end position="170"/>
    </location>
</feature>
<gene>
    <name evidence="13" type="ORF">AUEXF2481DRAFT_30847</name>
</gene>
<feature type="domain" description="MRH" evidence="12">
    <location>
        <begin position="33"/>
        <end position="243"/>
    </location>
</feature>
<evidence type="ECO:0000313" key="14">
    <source>
        <dbReference type="Proteomes" id="UP000030641"/>
    </source>
</evidence>
<reference evidence="13 14" key="1">
    <citation type="journal article" date="2014" name="BMC Genomics">
        <title>Genome sequencing of four Aureobasidium pullulans varieties: biotechnological potential, stress tolerance, and description of new species.</title>
        <authorList>
            <person name="Gostin Ar C."/>
            <person name="Ohm R.A."/>
            <person name="Kogej T."/>
            <person name="Sonjak S."/>
            <person name="Turk M."/>
            <person name="Zajc J."/>
            <person name="Zalar P."/>
            <person name="Grube M."/>
            <person name="Sun H."/>
            <person name="Han J."/>
            <person name="Sharma A."/>
            <person name="Chiniquy J."/>
            <person name="Ngan C.Y."/>
            <person name="Lipzen A."/>
            <person name="Barry K."/>
            <person name="Grigoriev I.V."/>
            <person name="Gunde-Cimerman N."/>
        </authorList>
    </citation>
    <scope>NUCLEOTIDE SEQUENCE [LARGE SCALE GENOMIC DNA]</scope>
    <source>
        <strain evidence="13 14">EXF-2481</strain>
    </source>
</reference>
<keyword evidence="2" id="KW-0813">Transport</keyword>
<dbReference type="AlphaFoldDB" id="A0A074YCL4"/>
<feature type="compositionally biased region" description="Basic and acidic residues" evidence="9">
    <location>
        <begin position="171"/>
        <end position="194"/>
    </location>
</feature>
<feature type="region of interest" description="Disordered" evidence="9">
    <location>
        <begin position="333"/>
        <end position="359"/>
    </location>
</feature>
<evidence type="ECO:0000313" key="13">
    <source>
        <dbReference type="EMBL" id="KEQ93764.1"/>
    </source>
</evidence>
<dbReference type="Pfam" id="PF02157">
    <property type="entry name" value="Man-6-P_recep"/>
    <property type="match status" value="1"/>
</dbReference>
<keyword evidence="5 10" id="KW-1133">Transmembrane helix</keyword>
<dbReference type="EMBL" id="KL584764">
    <property type="protein sequence ID" value="KEQ93764.1"/>
    <property type="molecule type" value="Genomic_DNA"/>
</dbReference>
<dbReference type="FunCoup" id="A0A074YCL4">
    <property type="interactions" value="192"/>
</dbReference>
<feature type="chain" id="PRO_5001704710" description="MRH domain-containing protein" evidence="11">
    <location>
        <begin position="22"/>
        <end position="359"/>
    </location>
</feature>
<feature type="compositionally biased region" description="Basic and acidic residues" evidence="9">
    <location>
        <begin position="341"/>
        <end position="351"/>
    </location>
</feature>
<feature type="region of interest" description="Disordered" evidence="9">
    <location>
        <begin position="154"/>
        <end position="196"/>
    </location>
</feature>
<dbReference type="Gene3D" id="2.70.130.10">
    <property type="entry name" value="Mannose-6-phosphate receptor binding domain"/>
    <property type="match status" value="2"/>
</dbReference>
<dbReference type="PANTHER" id="PTHR15071:SF0">
    <property type="entry name" value="MANNOSE 6-PHOSPHATE RECEPTOR-LIKE PROTEIN 1"/>
    <property type="match status" value="1"/>
</dbReference>
<dbReference type="Proteomes" id="UP000030641">
    <property type="component" value="Unassembled WGS sequence"/>
</dbReference>